<dbReference type="Proteomes" id="UP000285326">
    <property type="component" value="Unassembled WGS sequence"/>
</dbReference>
<evidence type="ECO:0008006" key="3">
    <source>
        <dbReference type="Google" id="ProtNLM"/>
    </source>
</evidence>
<protein>
    <recommendedName>
        <fullName evidence="3">Major facilitator superfamily transporter</fullName>
    </recommendedName>
</protein>
<dbReference type="EMBL" id="MCBS01024893">
    <property type="protein sequence ID" value="RKF72240.1"/>
    <property type="molecule type" value="Genomic_DNA"/>
</dbReference>
<proteinExistence type="predicted"/>
<sequence>MITLIRLNTGMSSIMNQNPRYRNAKPITDDIRRHCHIFFDEGLFINALNFLIRILTVGATTTTAIISQSGNTSNNHNRRNAPPAFAPSPFHIELVSVLLIHPRYTNHAAIKEEYSEIASRSLVFLRCVLAILGPINAKLGDAFSFNCDSISRDLSEGNLNSAKLNLDEFTLRESDNSDDKNNQLKCGIANHGRTRRCAKDFWQVVGWSFNCSLRYPERWKYLKVWLDYMLDVLEADFQERERLDLELTRLSSCLADEGQEHQLSKFLSKSLIVSHLSGVHGKSTAARRIVHSIFADGDKNSLKSFPQVFPNETKILKTSKGQSLRNKDWKSYFSTDYEQDFDVENFQLSPNYHLEEAENDFMSKDACVATAESWMGGPEAVILRQRLINLLSNIAKKLPCFFIEYSYLQVLLYDFIRPLPLSVFSFFLSCSASSHISEVVYVSLCQMLLSRLLPRCAPNPTAFITNNDSISQTVLEKCYLSFAALTSSSHDNATVSIIVENLLRLLIKKKACHYSTTLKSALENGITAREEKIKKQRKRPLGNNFDEDAVLLKASGIRLRTLLSWLKKLSDRDDGDLLISH</sequence>
<name>A0A420ICF4_9PEZI</name>
<evidence type="ECO:0000313" key="2">
    <source>
        <dbReference type="Proteomes" id="UP000285326"/>
    </source>
</evidence>
<comment type="caution">
    <text evidence="1">The sequence shown here is derived from an EMBL/GenBank/DDBJ whole genome shotgun (WGS) entry which is preliminary data.</text>
</comment>
<evidence type="ECO:0000313" key="1">
    <source>
        <dbReference type="EMBL" id="RKF72240.1"/>
    </source>
</evidence>
<reference evidence="1 2" key="1">
    <citation type="journal article" date="2018" name="BMC Genomics">
        <title>Comparative genome analyses reveal sequence features reflecting distinct modes of host-adaptation between dicot and monocot powdery mildew.</title>
        <authorList>
            <person name="Wu Y."/>
            <person name="Ma X."/>
            <person name="Pan Z."/>
            <person name="Kale S.D."/>
            <person name="Song Y."/>
            <person name="King H."/>
            <person name="Zhang Q."/>
            <person name="Presley C."/>
            <person name="Deng X."/>
            <person name="Wei C.I."/>
            <person name="Xiao S."/>
        </authorList>
    </citation>
    <scope>NUCLEOTIDE SEQUENCE [LARGE SCALE GENOMIC DNA]</scope>
    <source>
        <strain evidence="1">UMSG1</strain>
    </source>
</reference>
<gene>
    <name evidence="1" type="ORF">GcM1_248011</name>
</gene>
<dbReference type="AlphaFoldDB" id="A0A420ICF4"/>
<accession>A0A420ICF4</accession>
<organism evidence="1 2">
    <name type="scientific">Golovinomyces cichoracearum</name>
    <dbReference type="NCBI Taxonomy" id="62708"/>
    <lineage>
        <taxon>Eukaryota</taxon>
        <taxon>Fungi</taxon>
        <taxon>Dikarya</taxon>
        <taxon>Ascomycota</taxon>
        <taxon>Pezizomycotina</taxon>
        <taxon>Leotiomycetes</taxon>
        <taxon>Erysiphales</taxon>
        <taxon>Erysiphaceae</taxon>
        <taxon>Golovinomyces</taxon>
    </lineage>
</organism>